<organism evidence="1 2">
    <name type="scientific">Paenibacillus anaericanus</name>
    <dbReference type="NCBI Taxonomy" id="170367"/>
    <lineage>
        <taxon>Bacteria</taxon>
        <taxon>Bacillati</taxon>
        <taxon>Bacillota</taxon>
        <taxon>Bacilli</taxon>
        <taxon>Bacillales</taxon>
        <taxon>Paenibacillaceae</taxon>
        <taxon>Paenibacillus</taxon>
    </lineage>
</organism>
<keyword evidence="2" id="KW-1185">Reference proteome</keyword>
<comment type="caution">
    <text evidence="1">The sequence shown here is derived from an EMBL/GenBank/DDBJ whole genome shotgun (WGS) entry which is preliminary data.</text>
</comment>
<protein>
    <recommendedName>
        <fullName evidence="3">DUF1795 domain-containing protein</fullName>
    </recommendedName>
</protein>
<accession>A0A3S1DSV9</accession>
<proteinExistence type="predicted"/>
<dbReference type="AlphaFoldDB" id="A0A3S1DSV9"/>
<evidence type="ECO:0008006" key="3">
    <source>
        <dbReference type="Google" id="ProtNLM"/>
    </source>
</evidence>
<dbReference type="Gene3D" id="3.40.1000.10">
    <property type="entry name" value="Mog1/PsbP, alpha/beta/alpha sandwich"/>
    <property type="match status" value="1"/>
</dbReference>
<name>A0A3S1DSV9_9BACL</name>
<dbReference type="OrthoDB" id="249246at2"/>
<reference evidence="1 2" key="1">
    <citation type="submission" date="2018-12" db="EMBL/GenBank/DDBJ databases">
        <authorList>
            <person name="Sun L."/>
            <person name="Chen Z."/>
        </authorList>
    </citation>
    <scope>NUCLEOTIDE SEQUENCE [LARGE SCALE GENOMIC DNA]</scope>
    <source>
        <strain evidence="1 2">DSM 15890</strain>
    </source>
</reference>
<gene>
    <name evidence="1" type="ORF">EJP82_11965</name>
</gene>
<evidence type="ECO:0000313" key="1">
    <source>
        <dbReference type="EMBL" id="RUT46557.1"/>
    </source>
</evidence>
<sequence length="188" mass="21702">MKHILALSVICLILITTCSKPDITASSEIPKGKFELQQVELFPNEMKINIPRDFEIMTDEMAELKYPNGNRPSPIYTNNEGSVNVAFNYTSTELTDKELKDYLKNMKSMFENLYPSATWYESKMVEINNKKVGYLELLTPAIDTQVYNLIFLAEMNNRLLLVNFNCTESEMTEWIPTAKEIMYSLIID</sequence>
<dbReference type="EMBL" id="RZNY01000008">
    <property type="protein sequence ID" value="RUT46557.1"/>
    <property type="molecule type" value="Genomic_DNA"/>
</dbReference>
<dbReference type="Proteomes" id="UP000279446">
    <property type="component" value="Unassembled WGS sequence"/>
</dbReference>
<dbReference type="RefSeq" id="WP_127192289.1">
    <property type="nucleotide sequence ID" value="NZ_RZNY01000008.1"/>
</dbReference>
<evidence type="ECO:0000313" key="2">
    <source>
        <dbReference type="Proteomes" id="UP000279446"/>
    </source>
</evidence>